<reference evidence="2" key="1">
    <citation type="journal article" date="2020" name="Stud. Mycol.">
        <title>101 Dothideomycetes genomes: a test case for predicting lifestyles and emergence of pathogens.</title>
        <authorList>
            <person name="Haridas S."/>
            <person name="Albert R."/>
            <person name="Binder M."/>
            <person name="Bloem J."/>
            <person name="Labutti K."/>
            <person name="Salamov A."/>
            <person name="Andreopoulos B."/>
            <person name="Baker S."/>
            <person name="Barry K."/>
            <person name="Bills G."/>
            <person name="Bluhm B."/>
            <person name="Cannon C."/>
            <person name="Castanera R."/>
            <person name="Culley D."/>
            <person name="Daum C."/>
            <person name="Ezra D."/>
            <person name="Gonzalez J."/>
            <person name="Henrissat B."/>
            <person name="Kuo A."/>
            <person name="Liang C."/>
            <person name="Lipzen A."/>
            <person name="Lutzoni F."/>
            <person name="Magnuson J."/>
            <person name="Mondo S."/>
            <person name="Nolan M."/>
            <person name="Ohm R."/>
            <person name="Pangilinan J."/>
            <person name="Park H.-J."/>
            <person name="Ramirez L."/>
            <person name="Alfaro M."/>
            <person name="Sun H."/>
            <person name="Tritt A."/>
            <person name="Yoshinaga Y."/>
            <person name="Zwiers L.-H."/>
            <person name="Turgeon B."/>
            <person name="Goodwin S."/>
            <person name="Spatafora J."/>
            <person name="Crous P."/>
            <person name="Grigoriev I."/>
        </authorList>
    </citation>
    <scope>NUCLEOTIDE SEQUENCE</scope>
    <source>
        <strain evidence="2">ATCC 36951</strain>
    </source>
</reference>
<name>A0A6A6CI68_ZASCE</name>
<evidence type="ECO:0008006" key="4">
    <source>
        <dbReference type="Google" id="ProtNLM"/>
    </source>
</evidence>
<dbReference type="PANTHER" id="PTHR35517">
    <property type="entry name" value="PROTEIN ARGININE N-METHYLTRANSFERASE SFM1"/>
    <property type="match status" value="1"/>
</dbReference>
<organism evidence="2 3">
    <name type="scientific">Zasmidium cellare ATCC 36951</name>
    <dbReference type="NCBI Taxonomy" id="1080233"/>
    <lineage>
        <taxon>Eukaryota</taxon>
        <taxon>Fungi</taxon>
        <taxon>Dikarya</taxon>
        <taxon>Ascomycota</taxon>
        <taxon>Pezizomycotina</taxon>
        <taxon>Dothideomycetes</taxon>
        <taxon>Dothideomycetidae</taxon>
        <taxon>Mycosphaerellales</taxon>
        <taxon>Mycosphaerellaceae</taxon>
        <taxon>Zasmidium</taxon>
    </lineage>
</organism>
<evidence type="ECO:0000256" key="1">
    <source>
        <dbReference type="SAM" id="MobiDB-lite"/>
    </source>
</evidence>
<protein>
    <recommendedName>
        <fullName evidence="4">DUF431 domain-containing protein</fullName>
    </recommendedName>
</protein>
<dbReference type="Pfam" id="PF04252">
    <property type="entry name" value="SFM1-like"/>
    <property type="match status" value="1"/>
</dbReference>
<dbReference type="AlphaFoldDB" id="A0A6A6CI68"/>
<evidence type="ECO:0000313" key="3">
    <source>
        <dbReference type="Proteomes" id="UP000799537"/>
    </source>
</evidence>
<dbReference type="OrthoDB" id="373498at2759"/>
<proteinExistence type="predicted"/>
<dbReference type="Proteomes" id="UP000799537">
    <property type="component" value="Unassembled WGS sequence"/>
</dbReference>
<evidence type="ECO:0000313" key="2">
    <source>
        <dbReference type="EMBL" id="KAF2166914.1"/>
    </source>
</evidence>
<feature type="region of interest" description="Disordered" evidence="1">
    <location>
        <begin position="166"/>
        <end position="185"/>
    </location>
</feature>
<gene>
    <name evidence="2" type="ORF">M409DRAFT_66442</name>
</gene>
<accession>A0A6A6CI68</accession>
<dbReference type="PANTHER" id="PTHR35517:SF1">
    <property type="entry name" value="PROTEIN ARGININE N-METHYLTRANSFERASE SFM1"/>
    <property type="match status" value="1"/>
</dbReference>
<dbReference type="CDD" id="cd18090">
    <property type="entry name" value="Arginine_MT_Sfm1"/>
    <property type="match status" value="1"/>
</dbReference>
<dbReference type="GO" id="GO:0035241">
    <property type="term" value="F:protein-arginine omega-N monomethyltransferase activity"/>
    <property type="evidence" value="ECO:0007669"/>
    <property type="project" value="TreeGrafter"/>
</dbReference>
<dbReference type="RefSeq" id="XP_033667803.1">
    <property type="nucleotide sequence ID" value="XM_033816944.1"/>
</dbReference>
<dbReference type="InterPro" id="IPR007364">
    <property type="entry name" value="SFM1-like"/>
</dbReference>
<sequence length="222" mass="24603">MSPTGQKRKHTFIVEHLDPELEDWQALEYNCIFSESQAADSSFLLSGLTSSFDSAEKLQVLQSSKTQQTVEALYPTAEQRQKVCLLDPKAEKDLSPEDGELFEAFLFGGILGDDPPRDRTGDLRKLGFPGRRLGPEQMTTDTAVRTTRIVVQEGRKLEEIEYVDRPDFDVPSQPNGDGKAGPAETVSMPFKYVKGADGKPILPKGMLELLVSDADKDILDLL</sequence>
<dbReference type="GeneID" id="54570216"/>
<dbReference type="EMBL" id="ML993595">
    <property type="protein sequence ID" value="KAF2166914.1"/>
    <property type="molecule type" value="Genomic_DNA"/>
</dbReference>
<keyword evidence="3" id="KW-1185">Reference proteome</keyword>